<dbReference type="SUPFAM" id="SSF48208">
    <property type="entry name" value="Six-hairpin glycosidases"/>
    <property type="match status" value="1"/>
</dbReference>
<gene>
    <name evidence="1" type="ORF">HQM25_05355</name>
</gene>
<proteinExistence type="predicted"/>
<dbReference type="AlphaFoldDB" id="A0A7D4U3S1"/>
<sequence length="344" mass="37069">MKGTAGPQNPSPSYGHLSALTDHNGIFEHAHLDAPRREHGYCVDDVARALIVVAREPQQTVGLRELAVIYLRFLESAVRPDGLAHNRMSAAGDWSDAPAMGDWWGRLLWALGTIAAQRGDPWTRARALRSFRIAARARSTSLRTLAFAALGAAQVVRVRADDHIARTLLREFVAAVPVPADPTWFWPERRLAYGNASIAEALIAAGHALGDADATQRGVSMLRFLLSVEMSDGMFSVTGTGGRGPGESGPSFDQQPIELAALADACATAYALTDDPAWLPPIGLAWRWFTGLNDSDTVMFDDRTGAGFDGLERAGRNENRGAESTLAALSTYQQAARHGESSRP</sequence>
<dbReference type="Proteomes" id="UP000502498">
    <property type="component" value="Chromosome"/>
</dbReference>
<protein>
    <submittedName>
        <fullName evidence="1">Glycosyltransferase</fullName>
    </submittedName>
</protein>
<organism evidence="1 2">
    <name type="scientific">Microbacterium hominis</name>
    <dbReference type="NCBI Taxonomy" id="162426"/>
    <lineage>
        <taxon>Bacteria</taxon>
        <taxon>Bacillati</taxon>
        <taxon>Actinomycetota</taxon>
        <taxon>Actinomycetes</taxon>
        <taxon>Micrococcales</taxon>
        <taxon>Microbacteriaceae</taxon>
        <taxon>Microbacterium</taxon>
    </lineage>
</organism>
<keyword evidence="1" id="KW-0808">Transferase</keyword>
<dbReference type="GO" id="GO:0005975">
    <property type="term" value="P:carbohydrate metabolic process"/>
    <property type="evidence" value="ECO:0007669"/>
    <property type="project" value="InterPro"/>
</dbReference>
<reference evidence="1 2" key="1">
    <citation type="submission" date="2020-05" db="EMBL/GenBank/DDBJ databases">
        <title>Strain PA2F3 complete genome.</title>
        <authorList>
            <person name="Kim Y.-S."/>
            <person name="Kim S.-J."/>
            <person name="Jung H.-k."/>
            <person name="Kim S.-E."/>
            <person name="Kim K.-H."/>
        </authorList>
    </citation>
    <scope>NUCLEOTIDE SEQUENCE [LARGE SCALE GENOMIC DNA]</scope>
    <source>
        <strain evidence="1 2">PA2F3</strain>
    </source>
</reference>
<dbReference type="InterPro" id="IPR008928">
    <property type="entry name" value="6-hairpin_glycosidase_sf"/>
</dbReference>
<evidence type="ECO:0000313" key="2">
    <source>
        <dbReference type="Proteomes" id="UP000502498"/>
    </source>
</evidence>
<accession>A0A7D4U3S1</accession>
<dbReference type="EMBL" id="CP054038">
    <property type="protein sequence ID" value="QKJ18865.1"/>
    <property type="molecule type" value="Genomic_DNA"/>
</dbReference>
<dbReference type="GO" id="GO:0016740">
    <property type="term" value="F:transferase activity"/>
    <property type="evidence" value="ECO:0007669"/>
    <property type="project" value="UniProtKB-KW"/>
</dbReference>
<evidence type="ECO:0000313" key="1">
    <source>
        <dbReference type="EMBL" id="QKJ18865.1"/>
    </source>
</evidence>
<dbReference type="RefSeq" id="WP_172989306.1">
    <property type="nucleotide sequence ID" value="NZ_CP054038.1"/>
</dbReference>
<name>A0A7D4U3S1_9MICO</name>